<dbReference type="PANTHER" id="PTHR42801">
    <property type="entry name" value="THIOREDOXIN-DEPENDENT PEROXIDE REDUCTASE"/>
    <property type="match status" value="1"/>
</dbReference>
<reference evidence="16 17" key="1">
    <citation type="journal article" date="2012" name="PLoS Pathog.">
        <title>Diverse lifestyles and strategies of plant pathogenesis encoded in the genomes of eighteen Dothideomycetes fungi.</title>
        <authorList>
            <person name="Ohm R.A."/>
            <person name="Feau N."/>
            <person name="Henrissat B."/>
            <person name="Schoch C.L."/>
            <person name="Horwitz B.A."/>
            <person name="Barry K.W."/>
            <person name="Condon B.J."/>
            <person name="Copeland A.C."/>
            <person name="Dhillon B."/>
            <person name="Glaser F."/>
            <person name="Hesse C.N."/>
            <person name="Kosti I."/>
            <person name="LaButti K."/>
            <person name="Lindquist E.A."/>
            <person name="Lucas S."/>
            <person name="Salamov A.A."/>
            <person name="Bradshaw R.E."/>
            <person name="Ciuffetti L."/>
            <person name="Hamelin R.C."/>
            <person name="Kema G.H.J."/>
            <person name="Lawrence C."/>
            <person name="Scott J.A."/>
            <person name="Spatafora J.W."/>
            <person name="Turgeon B.G."/>
            <person name="de Wit P.J.G.M."/>
            <person name="Zhong S."/>
            <person name="Goodwin S.B."/>
            <person name="Grigoriev I.V."/>
        </authorList>
    </citation>
    <scope>NUCLEOTIDE SEQUENCE [LARGE SCALE GENOMIC DNA]</scope>
    <source>
        <strain evidence="17">C4 / ATCC 48331 / race T</strain>
    </source>
</reference>
<evidence type="ECO:0000256" key="5">
    <source>
        <dbReference type="ARBA" id="ARBA00022862"/>
    </source>
</evidence>
<dbReference type="InterPro" id="IPR013766">
    <property type="entry name" value="Thioredoxin_domain"/>
</dbReference>
<dbReference type="HOGENOM" id="CLU_042529_2_0_1"/>
<dbReference type="GeneID" id="25847945"/>
<dbReference type="Pfam" id="PF00578">
    <property type="entry name" value="AhpC-TSA"/>
    <property type="match status" value="1"/>
</dbReference>
<evidence type="ECO:0000256" key="1">
    <source>
        <dbReference type="ARBA" id="ARBA00004123"/>
    </source>
</evidence>
<keyword evidence="9" id="KW-0676">Redox-active center</keyword>
<evidence type="ECO:0000256" key="9">
    <source>
        <dbReference type="ARBA" id="ARBA00023284"/>
    </source>
</evidence>
<evidence type="ECO:0000256" key="6">
    <source>
        <dbReference type="ARBA" id="ARBA00023002"/>
    </source>
</evidence>
<keyword evidence="7" id="KW-1015">Disulfide bond</keyword>
<comment type="subunit">
    <text evidence="2">Monomer.</text>
</comment>
<feature type="region of interest" description="Disordered" evidence="14">
    <location>
        <begin position="224"/>
        <end position="250"/>
    </location>
</feature>
<evidence type="ECO:0000256" key="7">
    <source>
        <dbReference type="ARBA" id="ARBA00023157"/>
    </source>
</evidence>
<accession>N4WNV1</accession>
<dbReference type="EC" id="1.11.1.24" evidence="3"/>
<comment type="similarity">
    <text evidence="11">Belongs to the peroxiredoxin family. BCP/PrxQ subfamily.</text>
</comment>
<evidence type="ECO:0000259" key="15">
    <source>
        <dbReference type="PROSITE" id="PS51352"/>
    </source>
</evidence>
<dbReference type="GO" id="GO:0005634">
    <property type="term" value="C:nucleus"/>
    <property type="evidence" value="ECO:0007669"/>
    <property type="project" value="UniProtKB-SubCell"/>
</dbReference>
<evidence type="ECO:0000256" key="3">
    <source>
        <dbReference type="ARBA" id="ARBA00013017"/>
    </source>
</evidence>
<dbReference type="SUPFAM" id="SSF52833">
    <property type="entry name" value="Thioredoxin-like"/>
    <property type="match status" value="1"/>
</dbReference>
<feature type="compositionally biased region" description="Basic residues" evidence="14">
    <location>
        <begin position="1"/>
        <end position="10"/>
    </location>
</feature>
<comment type="subcellular location">
    <subcellularLocation>
        <location evidence="1">Nucleus</location>
    </subcellularLocation>
</comment>
<evidence type="ECO:0000256" key="4">
    <source>
        <dbReference type="ARBA" id="ARBA00022559"/>
    </source>
</evidence>
<keyword evidence="17" id="KW-1185">Reference proteome</keyword>
<dbReference type="Gene3D" id="3.40.30.10">
    <property type="entry name" value="Glutaredoxin"/>
    <property type="match status" value="1"/>
</dbReference>
<dbReference type="RefSeq" id="XP_014074969.1">
    <property type="nucleotide sequence ID" value="XM_014219494.1"/>
</dbReference>
<dbReference type="GO" id="GO:0005737">
    <property type="term" value="C:cytoplasm"/>
    <property type="evidence" value="ECO:0007669"/>
    <property type="project" value="TreeGrafter"/>
</dbReference>
<keyword evidence="5" id="KW-0049">Antioxidant</keyword>
<gene>
    <name evidence="16" type="ORF">COCC4DRAFT_75362</name>
</gene>
<dbReference type="GO" id="GO:0034599">
    <property type="term" value="P:cellular response to oxidative stress"/>
    <property type="evidence" value="ECO:0007669"/>
    <property type="project" value="UniProtKB-ARBA"/>
</dbReference>
<comment type="catalytic activity">
    <reaction evidence="12">
        <text>a hydroperoxide + [thioredoxin]-dithiol = an alcohol + [thioredoxin]-disulfide + H2O</text>
        <dbReference type="Rhea" id="RHEA:62620"/>
        <dbReference type="Rhea" id="RHEA-COMP:10698"/>
        <dbReference type="Rhea" id="RHEA-COMP:10700"/>
        <dbReference type="ChEBI" id="CHEBI:15377"/>
        <dbReference type="ChEBI" id="CHEBI:29950"/>
        <dbReference type="ChEBI" id="CHEBI:30879"/>
        <dbReference type="ChEBI" id="CHEBI:35924"/>
        <dbReference type="ChEBI" id="CHEBI:50058"/>
        <dbReference type="EC" id="1.11.1.24"/>
    </reaction>
</comment>
<dbReference type="InterPro" id="IPR000866">
    <property type="entry name" value="AhpC/TSA"/>
</dbReference>
<protein>
    <recommendedName>
        <fullName evidence="3">thioredoxin-dependent peroxiredoxin</fullName>
        <ecNumber evidence="3">1.11.1.24</ecNumber>
    </recommendedName>
    <alternativeName>
        <fullName evidence="13">Nuclear thiol peroxidase</fullName>
    </alternativeName>
    <alternativeName>
        <fullName evidence="10">Thioredoxin peroxidase</fullName>
    </alternativeName>
</protein>
<evidence type="ECO:0000256" key="11">
    <source>
        <dbReference type="ARBA" id="ARBA00038489"/>
    </source>
</evidence>
<dbReference type="FunFam" id="3.40.30.10:FF:000157">
    <property type="entry name" value="DOT5p Nuclear thiol peroxidase"/>
    <property type="match status" value="1"/>
</dbReference>
<dbReference type="PANTHER" id="PTHR42801:SF23">
    <property type="entry name" value="PEROXIREDOXIN DOT5"/>
    <property type="match status" value="1"/>
</dbReference>
<evidence type="ECO:0000256" key="8">
    <source>
        <dbReference type="ARBA" id="ARBA00023242"/>
    </source>
</evidence>
<dbReference type="InterPro" id="IPR036249">
    <property type="entry name" value="Thioredoxin-like_sf"/>
</dbReference>
<proteinExistence type="inferred from homology"/>
<evidence type="ECO:0000313" key="17">
    <source>
        <dbReference type="Proteomes" id="UP000012338"/>
    </source>
</evidence>
<sequence length="267" mass="27411">MPVELRKRKAAAPAPAPPAKKKAPAKAKKADSEKTVVEKVQDAVVEKVEAVKEAVVSKTNGASTAKSSGAPKVGDTIDLASFGGEIETNDGTKTSLAKLVEESKAGVVLFTYPKASTPGCTTQVCLFRDSYTPLTATGLSIYGLSSDSPKANTTFKTKQKLPYSLLCDPAQTLISAIGFKKAPKGTTRGVFVVDKQGKVLAAEPGGPAATVEVVKKLVGDAEKVPAKEEVEAKEKEEDKKVAETAGEVADSAAKVDAPAAAAAAAAA</sequence>
<evidence type="ECO:0000256" key="14">
    <source>
        <dbReference type="SAM" id="MobiDB-lite"/>
    </source>
</evidence>
<reference evidence="17" key="2">
    <citation type="journal article" date="2013" name="PLoS Genet.">
        <title>Comparative genome structure, secondary metabolite, and effector coding capacity across Cochliobolus pathogens.</title>
        <authorList>
            <person name="Condon B.J."/>
            <person name="Leng Y."/>
            <person name="Wu D."/>
            <person name="Bushley K.E."/>
            <person name="Ohm R.A."/>
            <person name="Otillar R."/>
            <person name="Martin J."/>
            <person name="Schackwitz W."/>
            <person name="Grimwood J."/>
            <person name="MohdZainudin N."/>
            <person name="Xue C."/>
            <person name="Wang R."/>
            <person name="Manning V.A."/>
            <person name="Dhillon B."/>
            <person name="Tu Z.J."/>
            <person name="Steffenson B.J."/>
            <person name="Salamov A."/>
            <person name="Sun H."/>
            <person name="Lowry S."/>
            <person name="LaButti K."/>
            <person name="Han J."/>
            <person name="Copeland A."/>
            <person name="Lindquist E."/>
            <person name="Barry K."/>
            <person name="Schmutz J."/>
            <person name="Baker S.E."/>
            <person name="Ciuffetti L.M."/>
            <person name="Grigoriev I.V."/>
            <person name="Zhong S."/>
            <person name="Turgeon B.G."/>
        </authorList>
    </citation>
    <scope>NUCLEOTIDE SEQUENCE [LARGE SCALE GENOMIC DNA]</scope>
    <source>
        <strain evidence="17">C4 / ATCC 48331 / race T</strain>
    </source>
</reference>
<feature type="domain" description="Thioredoxin" evidence="15">
    <location>
        <begin position="71"/>
        <end position="223"/>
    </location>
</feature>
<dbReference type="PROSITE" id="PS51352">
    <property type="entry name" value="THIOREDOXIN_2"/>
    <property type="match status" value="1"/>
</dbReference>
<keyword evidence="8" id="KW-0539">Nucleus</keyword>
<dbReference type="GO" id="GO:0045454">
    <property type="term" value="P:cell redox homeostasis"/>
    <property type="evidence" value="ECO:0007669"/>
    <property type="project" value="TreeGrafter"/>
</dbReference>
<dbReference type="Proteomes" id="UP000012338">
    <property type="component" value="Unassembled WGS sequence"/>
</dbReference>
<feature type="region of interest" description="Disordered" evidence="14">
    <location>
        <begin position="1"/>
        <end position="34"/>
    </location>
</feature>
<evidence type="ECO:0000256" key="10">
    <source>
        <dbReference type="ARBA" id="ARBA00032824"/>
    </source>
</evidence>
<dbReference type="InterPro" id="IPR050924">
    <property type="entry name" value="Peroxiredoxin_BCP/PrxQ"/>
</dbReference>
<dbReference type="AlphaFoldDB" id="N4WNV1"/>
<dbReference type="EMBL" id="KB733470">
    <property type="protein sequence ID" value="ENI01060.1"/>
    <property type="molecule type" value="Genomic_DNA"/>
</dbReference>
<keyword evidence="6" id="KW-0560">Oxidoreductase</keyword>
<evidence type="ECO:0000256" key="13">
    <source>
        <dbReference type="ARBA" id="ARBA00077538"/>
    </source>
</evidence>
<evidence type="ECO:0000313" key="16">
    <source>
        <dbReference type="EMBL" id="ENI01060.1"/>
    </source>
</evidence>
<evidence type="ECO:0000256" key="12">
    <source>
        <dbReference type="ARBA" id="ARBA00049091"/>
    </source>
</evidence>
<dbReference type="GO" id="GO:0008379">
    <property type="term" value="F:thioredoxin peroxidase activity"/>
    <property type="evidence" value="ECO:0007669"/>
    <property type="project" value="TreeGrafter"/>
</dbReference>
<keyword evidence="4" id="KW-0575">Peroxidase</keyword>
<dbReference type="CDD" id="cd03017">
    <property type="entry name" value="PRX_BCP"/>
    <property type="match status" value="1"/>
</dbReference>
<organism evidence="16 17">
    <name type="scientific">Cochliobolus heterostrophus (strain C4 / ATCC 48331 / race T)</name>
    <name type="common">Southern corn leaf blight fungus</name>
    <name type="synonym">Bipolaris maydis</name>
    <dbReference type="NCBI Taxonomy" id="665024"/>
    <lineage>
        <taxon>Eukaryota</taxon>
        <taxon>Fungi</taxon>
        <taxon>Dikarya</taxon>
        <taxon>Ascomycota</taxon>
        <taxon>Pezizomycotina</taxon>
        <taxon>Dothideomycetes</taxon>
        <taxon>Pleosporomycetidae</taxon>
        <taxon>Pleosporales</taxon>
        <taxon>Pleosporineae</taxon>
        <taxon>Pleosporaceae</taxon>
        <taxon>Bipolaris</taxon>
    </lineage>
</organism>
<evidence type="ECO:0000256" key="2">
    <source>
        <dbReference type="ARBA" id="ARBA00011245"/>
    </source>
</evidence>
<feature type="compositionally biased region" description="Basic and acidic residues" evidence="14">
    <location>
        <begin position="224"/>
        <end position="242"/>
    </location>
</feature>
<name>N4WNV1_COCH4</name>
<dbReference type="OrthoDB" id="338622at2759"/>